<keyword evidence="8" id="KW-0067">ATP-binding</keyword>
<organism evidence="11 12">
    <name type="scientific">Candidatus Magasanikbacteria bacterium RIFCSPHIGHO2_01_FULL_47_8</name>
    <dbReference type="NCBI Taxonomy" id="1798673"/>
    <lineage>
        <taxon>Bacteria</taxon>
        <taxon>Candidatus Magasanikiibacteriota</taxon>
    </lineage>
</organism>
<dbReference type="InterPro" id="IPR003442">
    <property type="entry name" value="T6A_TsaE"/>
</dbReference>
<reference evidence="11 12" key="1">
    <citation type="journal article" date="2016" name="Nat. Commun.">
        <title>Thousands of microbial genomes shed light on interconnected biogeochemical processes in an aquifer system.</title>
        <authorList>
            <person name="Anantharaman K."/>
            <person name="Brown C.T."/>
            <person name="Hug L.A."/>
            <person name="Sharon I."/>
            <person name="Castelle C.J."/>
            <person name="Probst A.J."/>
            <person name="Thomas B.C."/>
            <person name="Singh A."/>
            <person name="Wilkins M.J."/>
            <person name="Karaoz U."/>
            <person name="Brodie E.L."/>
            <person name="Williams K.H."/>
            <person name="Hubbard S.S."/>
            <person name="Banfield J.F."/>
        </authorList>
    </citation>
    <scope>NUCLEOTIDE SEQUENCE [LARGE SCALE GENOMIC DNA]</scope>
</reference>
<evidence type="ECO:0000256" key="5">
    <source>
        <dbReference type="ARBA" id="ARBA00022694"/>
    </source>
</evidence>
<evidence type="ECO:0000313" key="12">
    <source>
        <dbReference type="Proteomes" id="UP000177953"/>
    </source>
</evidence>
<dbReference type="InterPro" id="IPR027417">
    <property type="entry name" value="P-loop_NTPase"/>
</dbReference>
<dbReference type="NCBIfam" id="TIGR00150">
    <property type="entry name" value="T6A_YjeE"/>
    <property type="match status" value="1"/>
</dbReference>
<evidence type="ECO:0000256" key="4">
    <source>
        <dbReference type="ARBA" id="ARBA00022490"/>
    </source>
</evidence>
<dbReference type="Pfam" id="PF02367">
    <property type="entry name" value="TsaE"/>
    <property type="match status" value="1"/>
</dbReference>
<comment type="similarity">
    <text evidence="2">Belongs to the TsaE family.</text>
</comment>
<dbReference type="Proteomes" id="UP000177953">
    <property type="component" value="Unassembled WGS sequence"/>
</dbReference>
<comment type="caution">
    <text evidence="11">The sequence shown here is derived from an EMBL/GenBank/DDBJ whole genome shotgun (WGS) entry which is preliminary data.</text>
</comment>
<keyword evidence="7" id="KW-0547">Nucleotide-binding</keyword>
<keyword evidence="6" id="KW-0479">Metal-binding</keyword>
<dbReference type="PANTHER" id="PTHR33540">
    <property type="entry name" value="TRNA THREONYLCARBAMOYLADENOSINE BIOSYNTHESIS PROTEIN TSAE"/>
    <property type="match status" value="1"/>
</dbReference>
<dbReference type="GO" id="GO:0002949">
    <property type="term" value="P:tRNA threonylcarbamoyladenosine modification"/>
    <property type="evidence" value="ECO:0007669"/>
    <property type="project" value="InterPro"/>
</dbReference>
<comment type="subcellular location">
    <subcellularLocation>
        <location evidence="1">Cytoplasm</location>
    </subcellularLocation>
</comment>
<keyword evidence="9" id="KW-0460">Magnesium</keyword>
<evidence type="ECO:0000256" key="9">
    <source>
        <dbReference type="ARBA" id="ARBA00022842"/>
    </source>
</evidence>
<dbReference type="GO" id="GO:0005524">
    <property type="term" value="F:ATP binding"/>
    <property type="evidence" value="ECO:0007669"/>
    <property type="project" value="UniProtKB-KW"/>
</dbReference>
<dbReference type="Gene3D" id="3.40.50.300">
    <property type="entry name" value="P-loop containing nucleotide triphosphate hydrolases"/>
    <property type="match status" value="1"/>
</dbReference>
<keyword evidence="4" id="KW-0963">Cytoplasm</keyword>
<evidence type="ECO:0000256" key="1">
    <source>
        <dbReference type="ARBA" id="ARBA00004496"/>
    </source>
</evidence>
<dbReference type="AlphaFoldDB" id="A0A1F6MFH0"/>
<evidence type="ECO:0000256" key="6">
    <source>
        <dbReference type="ARBA" id="ARBA00022723"/>
    </source>
</evidence>
<accession>A0A1F6MFH0</accession>
<dbReference type="SUPFAM" id="SSF52540">
    <property type="entry name" value="P-loop containing nucleoside triphosphate hydrolases"/>
    <property type="match status" value="1"/>
</dbReference>
<protein>
    <recommendedName>
        <fullName evidence="3">tRNA threonylcarbamoyladenosine biosynthesis protein TsaE</fullName>
    </recommendedName>
    <alternativeName>
        <fullName evidence="10">t(6)A37 threonylcarbamoyladenosine biosynthesis protein TsaE</fullName>
    </alternativeName>
</protein>
<evidence type="ECO:0000256" key="2">
    <source>
        <dbReference type="ARBA" id="ARBA00007599"/>
    </source>
</evidence>
<dbReference type="GO" id="GO:0046872">
    <property type="term" value="F:metal ion binding"/>
    <property type="evidence" value="ECO:0007669"/>
    <property type="project" value="UniProtKB-KW"/>
</dbReference>
<name>A0A1F6MFH0_9BACT</name>
<keyword evidence="11" id="KW-0808">Transferase</keyword>
<proteinExistence type="inferred from homology"/>
<sequence length="152" mass="16902">MQTTTHSDNETKELGKKIATQLKGGDIVCLYGELGSGKTTLVKGLAEGLGIKEDITSPTFTLMNIYKISNIKYLRDPARDGAISTLVHIDTYRLKNEQELIQIGVEDYLGQPDTITIIEWPEKVEGLLKDKKIIKITLEHGTNSERTITKLS</sequence>
<keyword evidence="5" id="KW-0819">tRNA processing</keyword>
<dbReference type="GO" id="GO:0005737">
    <property type="term" value="C:cytoplasm"/>
    <property type="evidence" value="ECO:0007669"/>
    <property type="project" value="UniProtKB-SubCell"/>
</dbReference>
<evidence type="ECO:0000256" key="7">
    <source>
        <dbReference type="ARBA" id="ARBA00022741"/>
    </source>
</evidence>
<dbReference type="PANTHER" id="PTHR33540:SF2">
    <property type="entry name" value="TRNA THREONYLCARBAMOYLADENOSINE BIOSYNTHESIS PROTEIN TSAE"/>
    <property type="match status" value="1"/>
</dbReference>
<dbReference type="GO" id="GO:0016740">
    <property type="term" value="F:transferase activity"/>
    <property type="evidence" value="ECO:0007669"/>
    <property type="project" value="UniProtKB-KW"/>
</dbReference>
<evidence type="ECO:0000313" key="11">
    <source>
        <dbReference type="EMBL" id="OGH70374.1"/>
    </source>
</evidence>
<dbReference type="EMBL" id="MFPU01000009">
    <property type="protein sequence ID" value="OGH70374.1"/>
    <property type="molecule type" value="Genomic_DNA"/>
</dbReference>
<evidence type="ECO:0000256" key="3">
    <source>
        <dbReference type="ARBA" id="ARBA00019010"/>
    </source>
</evidence>
<evidence type="ECO:0000256" key="10">
    <source>
        <dbReference type="ARBA" id="ARBA00032441"/>
    </source>
</evidence>
<evidence type="ECO:0000256" key="8">
    <source>
        <dbReference type="ARBA" id="ARBA00022840"/>
    </source>
</evidence>
<gene>
    <name evidence="11" type="ORF">A2754_03195</name>
</gene>